<evidence type="ECO:0000313" key="1">
    <source>
        <dbReference type="Proteomes" id="UP000887580"/>
    </source>
</evidence>
<accession>A0AC35FMV7</accession>
<dbReference type="Proteomes" id="UP000887580">
    <property type="component" value="Unplaced"/>
</dbReference>
<proteinExistence type="predicted"/>
<name>A0AC35FMV7_9BILA</name>
<dbReference type="WBParaSite" id="PS1159_v2.g18644.t1">
    <property type="protein sequence ID" value="PS1159_v2.g18644.t1"/>
    <property type="gene ID" value="PS1159_v2.g18644"/>
</dbReference>
<evidence type="ECO:0000313" key="2">
    <source>
        <dbReference type="WBParaSite" id="PS1159_v2.g18644.t1"/>
    </source>
</evidence>
<protein>
    <submittedName>
        <fullName evidence="2">Apple domain-containing protein</fullName>
    </submittedName>
</protein>
<sequence length="586" mass="65487">MFFQSFLVLILFGSSKVFGNSFESDGDDSEIAEQRNNHGHRGFHSPVSEDESENGFSYKVDKNVENSNEKSQNLQLPSTPYGAKRDDKQKTSSNERQVITGIPDLSDPCFRRYSNSIIVNAQPYERRSSISLSSCKAQCLKSQVGPYSCRSFVYDNSNQVCDLFGHVGDQSPARLLRFQTRDYFEPTAAISCNSDALLLSLPSTTTFSPPPSAQAAATALFKEQQSLTDTFPTFENSIVQPNNNNNHNFAPPPPPPPTFPSCETGKTARFLKTKDFELDKYDDIIVVPSTLDECINLCSNNIATNGSNFKCNSFEFIETKCVLSGETAVPLGNGQLKQQSGSDYYEKVCIDEKVAGECSEIYNRFPQMILVGFAETVVDASSLQQCFNNCLNSRKLYGFKCASGMYYFEEPQLNCILNTEDRFTQPDLFTSESADLVDYFETGCNISQLGATRRFASPSAGHHSNTFGIKKHDFVEKKQSDQFGWTEWSLCGEGSTIQQRTKICAQDKICGHEHRPCETGEGVKERQKPPTYSKKKILKALKKLECPLNICCPIFNDCKIGMLQKESGELEWCTNPCPTQESSKRK</sequence>
<reference evidence="2" key="1">
    <citation type="submission" date="2022-11" db="UniProtKB">
        <authorList>
            <consortium name="WormBaseParasite"/>
        </authorList>
    </citation>
    <scope>IDENTIFICATION</scope>
</reference>
<organism evidence="1 2">
    <name type="scientific">Panagrolaimus sp. PS1159</name>
    <dbReference type="NCBI Taxonomy" id="55785"/>
    <lineage>
        <taxon>Eukaryota</taxon>
        <taxon>Metazoa</taxon>
        <taxon>Ecdysozoa</taxon>
        <taxon>Nematoda</taxon>
        <taxon>Chromadorea</taxon>
        <taxon>Rhabditida</taxon>
        <taxon>Tylenchina</taxon>
        <taxon>Panagrolaimomorpha</taxon>
        <taxon>Panagrolaimoidea</taxon>
        <taxon>Panagrolaimidae</taxon>
        <taxon>Panagrolaimus</taxon>
    </lineage>
</organism>